<dbReference type="Proteomes" id="UP000799441">
    <property type="component" value="Unassembled WGS sequence"/>
</dbReference>
<keyword evidence="3" id="KW-1185">Reference proteome</keyword>
<keyword evidence="1" id="KW-0732">Signal</keyword>
<feature type="signal peptide" evidence="1">
    <location>
        <begin position="1"/>
        <end position="20"/>
    </location>
</feature>
<reference evidence="2" key="1">
    <citation type="journal article" date="2020" name="Stud. Mycol.">
        <title>101 Dothideomycetes genomes: a test case for predicting lifestyles and emergence of pathogens.</title>
        <authorList>
            <person name="Haridas S."/>
            <person name="Albert R."/>
            <person name="Binder M."/>
            <person name="Bloem J."/>
            <person name="Labutti K."/>
            <person name="Salamov A."/>
            <person name="Andreopoulos B."/>
            <person name="Baker S."/>
            <person name="Barry K."/>
            <person name="Bills G."/>
            <person name="Bluhm B."/>
            <person name="Cannon C."/>
            <person name="Castanera R."/>
            <person name="Culley D."/>
            <person name="Daum C."/>
            <person name="Ezra D."/>
            <person name="Gonzalez J."/>
            <person name="Henrissat B."/>
            <person name="Kuo A."/>
            <person name="Liang C."/>
            <person name="Lipzen A."/>
            <person name="Lutzoni F."/>
            <person name="Magnuson J."/>
            <person name="Mondo S."/>
            <person name="Nolan M."/>
            <person name="Ohm R."/>
            <person name="Pangilinan J."/>
            <person name="Park H.-J."/>
            <person name="Ramirez L."/>
            <person name="Alfaro M."/>
            <person name="Sun H."/>
            <person name="Tritt A."/>
            <person name="Yoshinaga Y."/>
            <person name="Zwiers L.-H."/>
            <person name="Turgeon B."/>
            <person name="Goodwin S."/>
            <person name="Spatafora J."/>
            <person name="Crous P."/>
            <person name="Grigoriev I."/>
        </authorList>
    </citation>
    <scope>NUCLEOTIDE SEQUENCE</scope>
    <source>
        <strain evidence="2">CBS 116435</strain>
    </source>
</reference>
<accession>A0A9P4Q8F4</accession>
<feature type="chain" id="PRO_5040176182" description="Secreted protein" evidence="1">
    <location>
        <begin position="21"/>
        <end position="106"/>
    </location>
</feature>
<dbReference type="AlphaFoldDB" id="A0A9P4Q8F4"/>
<comment type="caution">
    <text evidence="2">The sequence shown here is derived from an EMBL/GenBank/DDBJ whole genome shotgun (WGS) entry which is preliminary data.</text>
</comment>
<evidence type="ECO:0000313" key="3">
    <source>
        <dbReference type="Proteomes" id="UP000799441"/>
    </source>
</evidence>
<protein>
    <recommendedName>
        <fullName evidence="4">Secreted protein</fullName>
    </recommendedName>
</protein>
<gene>
    <name evidence="2" type="ORF">K431DRAFT_45090</name>
</gene>
<dbReference type="EMBL" id="MU003782">
    <property type="protein sequence ID" value="KAF2722507.1"/>
    <property type="molecule type" value="Genomic_DNA"/>
</dbReference>
<name>A0A9P4Q8F4_9PEZI</name>
<proteinExistence type="predicted"/>
<evidence type="ECO:0000256" key="1">
    <source>
        <dbReference type="SAM" id="SignalP"/>
    </source>
</evidence>
<sequence length="106" mass="11968">MTWYSCALALCNLFIGGNLIYDPTGPMQSPVPKANLRCVGCVSWLFRWKHHARSLISPPCCVSIRQEKSSSCCRLPWCQLAHGLSRRRSPSSWPQTILYVGLECLQ</sequence>
<evidence type="ECO:0000313" key="2">
    <source>
        <dbReference type="EMBL" id="KAF2722507.1"/>
    </source>
</evidence>
<evidence type="ECO:0008006" key="4">
    <source>
        <dbReference type="Google" id="ProtNLM"/>
    </source>
</evidence>
<organism evidence="2 3">
    <name type="scientific">Polychaeton citri CBS 116435</name>
    <dbReference type="NCBI Taxonomy" id="1314669"/>
    <lineage>
        <taxon>Eukaryota</taxon>
        <taxon>Fungi</taxon>
        <taxon>Dikarya</taxon>
        <taxon>Ascomycota</taxon>
        <taxon>Pezizomycotina</taxon>
        <taxon>Dothideomycetes</taxon>
        <taxon>Dothideomycetidae</taxon>
        <taxon>Capnodiales</taxon>
        <taxon>Capnodiaceae</taxon>
        <taxon>Polychaeton</taxon>
    </lineage>
</organism>